<dbReference type="GO" id="GO:0006508">
    <property type="term" value="P:proteolysis"/>
    <property type="evidence" value="ECO:0007669"/>
    <property type="project" value="InterPro"/>
</dbReference>
<dbReference type="PROSITE" id="PS00869">
    <property type="entry name" value="RENAL_DIPEPTIDASE_1"/>
    <property type="match status" value="1"/>
</dbReference>
<name>A0A7Y9TJ02_9BACT</name>
<evidence type="ECO:0000313" key="2">
    <source>
        <dbReference type="Proteomes" id="UP000589520"/>
    </source>
</evidence>
<dbReference type="RefSeq" id="WP_179486654.1">
    <property type="nucleotide sequence ID" value="NZ_JACCCW010000001.1"/>
</dbReference>
<evidence type="ECO:0000313" key="1">
    <source>
        <dbReference type="EMBL" id="NYF77787.1"/>
    </source>
</evidence>
<reference evidence="1 2" key="1">
    <citation type="submission" date="2020-07" db="EMBL/GenBank/DDBJ databases">
        <title>Genomic Encyclopedia of Type Strains, Phase IV (KMG-V): Genome sequencing to study the core and pangenomes of soil and plant-associated prokaryotes.</title>
        <authorList>
            <person name="Whitman W."/>
        </authorList>
    </citation>
    <scope>NUCLEOTIDE SEQUENCE [LARGE SCALE GENOMIC DNA]</scope>
    <source>
        <strain evidence="1 2">X4EP2</strain>
    </source>
</reference>
<protein>
    <submittedName>
        <fullName evidence="1">Membrane dipeptidase</fullName>
        <ecNumber evidence="1">3.4.13.19</ecNumber>
    </submittedName>
</protein>
<accession>A0A7Y9TJ02</accession>
<keyword evidence="2" id="KW-1185">Reference proteome</keyword>
<keyword evidence="1" id="KW-0645">Protease</keyword>
<keyword evidence="1" id="KW-0224">Dipeptidase</keyword>
<dbReference type="Pfam" id="PF01244">
    <property type="entry name" value="Peptidase_M19"/>
    <property type="match status" value="1"/>
</dbReference>
<dbReference type="Gene3D" id="3.20.20.140">
    <property type="entry name" value="Metal-dependent hydrolases"/>
    <property type="match status" value="1"/>
</dbReference>
<dbReference type="InterPro" id="IPR000180">
    <property type="entry name" value="Dipep_AS"/>
</dbReference>
<proteinExistence type="predicted"/>
<comment type="caution">
    <text evidence="1">The sequence shown here is derived from an EMBL/GenBank/DDBJ whole genome shotgun (WGS) entry which is preliminary data.</text>
</comment>
<gene>
    <name evidence="1" type="ORF">HDF17_000074</name>
</gene>
<sequence>MSSFIRTLGTLSVLSVLPLAAQSPRSKPVTDAEVARITREAILIDTHDDVPSKTVDGYDIATANKSGQTDLPRMKGFLGAEFFAVFVDASYVKDNHSANRTLQMIDTVRTDVIAAHPNEFVFATTADDIVRAHKQHKIAALMGIEGGHAIEDSLRLLRDYYALGIRYMTLTHFNTNSWADSQGDFSDTTVVHHNGLTPFGKDVVREMNRLGMMVDISHTADKTFYDALEVSTAPIIASHSSCRAVSDNTRNMTDDMLKALAAKGGTVQINFDCAYLSQRYSDVSKPIMVELRPRFHEAMKIEDPVAREAAMDKLEAEANAKIPPATLVDVVAQIDHAVKIAGIDHVGIGTDFDGVGCVPAELGSYDKFPALTRALLEKGYTASDIKKIYGGNLLRVMRAVEQRARELKSTTAIETTIATAK</sequence>
<dbReference type="CDD" id="cd01301">
    <property type="entry name" value="rDP_like"/>
    <property type="match status" value="1"/>
</dbReference>
<dbReference type="InterPro" id="IPR008257">
    <property type="entry name" value="Pept_M19"/>
</dbReference>
<dbReference type="GO" id="GO:0070573">
    <property type="term" value="F:metallodipeptidase activity"/>
    <property type="evidence" value="ECO:0007669"/>
    <property type="project" value="InterPro"/>
</dbReference>
<dbReference type="Proteomes" id="UP000589520">
    <property type="component" value="Unassembled WGS sequence"/>
</dbReference>
<dbReference type="SUPFAM" id="SSF51556">
    <property type="entry name" value="Metallo-dependent hydrolases"/>
    <property type="match status" value="1"/>
</dbReference>
<keyword evidence="1" id="KW-0378">Hydrolase</keyword>
<organism evidence="1 2">
    <name type="scientific">Granulicella arctica</name>
    <dbReference type="NCBI Taxonomy" id="940613"/>
    <lineage>
        <taxon>Bacteria</taxon>
        <taxon>Pseudomonadati</taxon>
        <taxon>Acidobacteriota</taxon>
        <taxon>Terriglobia</taxon>
        <taxon>Terriglobales</taxon>
        <taxon>Acidobacteriaceae</taxon>
        <taxon>Granulicella</taxon>
    </lineage>
</organism>
<dbReference type="EMBL" id="JACCCW010000001">
    <property type="protein sequence ID" value="NYF77787.1"/>
    <property type="molecule type" value="Genomic_DNA"/>
</dbReference>
<dbReference type="AlphaFoldDB" id="A0A7Y9TJ02"/>
<dbReference type="PANTHER" id="PTHR10443">
    <property type="entry name" value="MICROSOMAL DIPEPTIDASE"/>
    <property type="match status" value="1"/>
</dbReference>
<dbReference type="PANTHER" id="PTHR10443:SF12">
    <property type="entry name" value="DIPEPTIDASE"/>
    <property type="match status" value="1"/>
</dbReference>
<dbReference type="EC" id="3.4.13.19" evidence="1"/>
<dbReference type="PROSITE" id="PS51365">
    <property type="entry name" value="RENAL_DIPEPTIDASE_2"/>
    <property type="match status" value="1"/>
</dbReference>
<dbReference type="InterPro" id="IPR032466">
    <property type="entry name" value="Metal_Hydrolase"/>
</dbReference>